<dbReference type="OMA" id="VYYANLP"/>
<keyword evidence="4" id="KW-0378">Hydrolase</keyword>
<dbReference type="Gene3D" id="3.40.50.1820">
    <property type="entry name" value="alpha/beta hydrolase"/>
    <property type="match status" value="1"/>
</dbReference>
<evidence type="ECO:0000256" key="1">
    <source>
        <dbReference type="ARBA" id="ARBA00011079"/>
    </source>
</evidence>
<sequence length="472" mass="54842">MRNLIPLILVTFVASGSALNGTQTKFIEQPLSHYMGLDYKWDQRYFVNADYFLNGGPIFIYIGYGFEYYDVMYRGEVFNFNKELNGLLFGLEHRFYGASRPTRDASYMSLEYLTVEQALADIAEFIQFIKDNYEGTANSKVILYGERYGSALAVWARQKYPHLVDGVWASSAYLSPVVNHLSLAENIGRTFKRIGGQQCYDVFKYAFETLEVLVWSNDTETIKTSLKQCKDLEVDNSQDVNWLFLNLVQVIQNYLQRSSYQDIETSCEKLVEDAENQKYFDSFSNWLSNEVHPNVFCMNFNYNDMVKSYREWEWETVGTVGGARQDMWLHCNQLGQFATSEAIEQPFGNRFKLHVFLDFCEDLFPNTRLEVENKKMYTTYGDRNLNVRNVFFTNGEFDPKITLGLYEKDLNQDSPVVVIPLHTTARDIKAPTNYDSPILKEVKLRARANMLKWILELESEEEALNMLKGIQI</sequence>
<feature type="signal peptide" evidence="6">
    <location>
        <begin position="1"/>
        <end position="18"/>
    </location>
</feature>
<evidence type="ECO:0000256" key="2">
    <source>
        <dbReference type="ARBA" id="ARBA00022670"/>
    </source>
</evidence>
<dbReference type="InterPro" id="IPR029058">
    <property type="entry name" value="AB_hydrolase_fold"/>
</dbReference>
<dbReference type="GO" id="GO:0070008">
    <property type="term" value="F:serine-type exopeptidase activity"/>
    <property type="evidence" value="ECO:0007669"/>
    <property type="project" value="InterPro"/>
</dbReference>
<dbReference type="GO" id="GO:0008239">
    <property type="term" value="F:dipeptidyl-peptidase activity"/>
    <property type="evidence" value="ECO:0007669"/>
    <property type="project" value="TreeGrafter"/>
</dbReference>
<reference evidence="7" key="1">
    <citation type="submission" date="2018-04" db="EMBL/GenBank/DDBJ databases">
        <authorList>
            <person name="Go L.Y."/>
            <person name="Mitchell J.A."/>
        </authorList>
    </citation>
    <scope>NUCLEOTIDE SEQUENCE</scope>
    <source>
        <tissue evidence="7">Whole organism</tissue>
    </source>
</reference>
<dbReference type="InterPro" id="IPR042269">
    <property type="entry name" value="Ser_carbopepase_S28_SKS"/>
</dbReference>
<proteinExistence type="inferred from homology"/>
<organism evidence="8">
    <name type="scientific">Culicoides sonorensis</name>
    <name type="common">Biting midge</name>
    <dbReference type="NCBI Taxonomy" id="179676"/>
    <lineage>
        <taxon>Eukaryota</taxon>
        <taxon>Metazoa</taxon>
        <taxon>Ecdysozoa</taxon>
        <taxon>Arthropoda</taxon>
        <taxon>Hexapoda</taxon>
        <taxon>Insecta</taxon>
        <taxon>Pterygota</taxon>
        <taxon>Neoptera</taxon>
        <taxon>Endopterygota</taxon>
        <taxon>Diptera</taxon>
        <taxon>Nematocera</taxon>
        <taxon>Chironomoidea</taxon>
        <taxon>Ceratopogonidae</taxon>
        <taxon>Ceratopogoninae</taxon>
        <taxon>Culicoides</taxon>
        <taxon>Monoculicoides</taxon>
    </lineage>
</organism>
<dbReference type="AlphaFoldDB" id="A0A336MYZ1"/>
<keyword evidence="3 6" id="KW-0732">Signal</keyword>
<feature type="chain" id="PRO_5036062404" evidence="6">
    <location>
        <begin position="19"/>
        <end position="472"/>
    </location>
</feature>
<keyword evidence="5" id="KW-0325">Glycoprotein</keyword>
<dbReference type="EMBL" id="UFQS01002661">
    <property type="protein sequence ID" value="SSX14477.1"/>
    <property type="molecule type" value="Genomic_DNA"/>
</dbReference>
<evidence type="ECO:0000256" key="4">
    <source>
        <dbReference type="ARBA" id="ARBA00022801"/>
    </source>
</evidence>
<evidence type="ECO:0000256" key="3">
    <source>
        <dbReference type="ARBA" id="ARBA00022729"/>
    </source>
</evidence>
<dbReference type="GO" id="GO:0006508">
    <property type="term" value="P:proteolysis"/>
    <property type="evidence" value="ECO:0007669"/>
    <property type="project" value="UniProtKB-KW"/>
</dbReference>
<dbReference type="PANTHER" id="PTHR11010">
    <property type="entry name" value="PROTEASE S28 PRO-X CARBOXYPEPTIDASE-RELATED"/>
    <property type="match status" value="1"/>
</dbReference>
<evidence type="ECO:0000256" key="6">
    <source>
        <dbReference type="SAM" id="SignalP"/>
    </source>
</evidence>
<name>A0A336MYZ1_CULSO</name>
<dbReference type="PANTHER" id="PTHR11010:SF5">
    <property type="entry name" value="RE36938P-RELATED"/>
    <property type="match status" value="1"/>
</dbReference>
<dbReference type="VEuPathDB" id="VectorBase:CSON007083"/>
<evidence type="ECO:0000313" key="7">
    <source>
        <dbReference type="EMBL" id="SSX14477.1"/>
    </source>
</evidence>
<evidence type="ECO:0000256" key="5">
    <source>
        <dbReference type="ARBA" id="ARBA00023180"/>
    </source>
</evidence>
<evidence type="ECO:0000313" key="8">
    <source>
        <dbReference type="EMBL" id="SSX33883.1"/>
    </source>
</evidence>
<dbReference type="InterPro" id="IPR008758">
    <property type="entry name" value="Peptidase_S28"/>
</dbReference>
<dbReference type="SUPFAM" id="SSF53474">
    <property type="entry name" value="alpha/beta-Hydrolases"/>
    <property type="match status" value="1"/>
</dbReference>
<protein>
    <submittedName>
        <fullName evidence="8">CSON007083 protein</fullName>
    </submittedName>
</protein>
<accession>A0A336MYZ1</accession>
<comment type="similarity">
    <text evidence="1">Belongs to the peptidase S28 family.</text>
</comment>
<keyword evidence="2" id="KW-0645">Protease</keyword>
<dbReference type="Gene3D" id="1.20.120.980">
    <property type="entry name" value="Serine carboxypeptidase S28, SKS domain"/>
    <property type="match status" value="1"/>
</dbReference>
<dbReference type="EMBL" id="UFQT01002661">
    <property type="protein sequence ID" value="SSX33883.1"/>
    <property type="molecule type" value="Genomic_DNA"/>
</dbReference>
<dbReference type="Pfam" id="PF05577">
    <property type="entry name" value="Peptidase_S28"/>
    <property type="match status" value="1"/>
</dbReference>
<reference evidence="8" key="2">
    <citation type="submission" date="2018-07" db="EMBL/GenBank/DDBJ databases">
        <authorList>
            <person name="Quirk P.G."/>
            <person name="Krulwich T.A."/>
        </authorList>
    </citation>
    <scope>NUCLEOTIDE SEQUENCE</scope>
</reference>
<gene>
    <name evidence="8" type="primary">CSON007083</name>
</gene>